<keyword evidence="3" id="KW-1185">Reference proteome</keyword>
<dbReference type="PROSITE" id="PS51257">
    <property type="entry name" value="PROKAR_LIPOPROTEIN"/>
    <property type="match status" value="1"/>
</dbReference>
<gene>
    <name evidence="2" type="ORF">V6N11_017212</name>
</gene>
<organism evidence="2 3">
    <name type="scientific">Hibiscus sabdariffa</name>
    <name type="common">roselle</name>
    <dbReference type="NCBI Taxonomy" id="183260"/>
    <lineage>
        <taxon>Eukaryota</taxon>
        <taxon>Viridiplantae</taxon>
        <taxon>Streptophyta</taxon>
        <taxon>Embryophyta</taxon>
        <taxon>Tracheophyta</taxon>
        <taxon>Spermatophyta</taxon>
        <taxon>Magnoliopsida</taxon>
        <taxon>eudicotyledons</taxon>
        <taxon>Gunneridae</taxon>
        <taxon>Pentapetalae</taxon>
        <taxon>rosids</taxon>
        <taxon>malvids</taxon>
        <taxon>Malvales</taxon>
        <taxon>Malvaceae</taxon>
        <taxon>Malvoideae</taxon>
        <taxon>Hibiscus</taxon>
    </lineage>
</organism>
<comment type="caution">
    <text evidence="2">The sequence shown here is derived from an EMBL/GenBank/DDBJ whole genome shotgun (WGS) entry which is preliminary data.</text>
</comment>
<name>A0ABR2TXC9_9ROSI</name>
<evidence type="ECO:0000313" key="2">
    <source>
        <dbReference type="EMBL" id="KAK9042133.1"/>
    </source>
</evidence>
<keyword evidence="1" id="KW-1133">Transmembrane helix</keyword>
<reference evidence="2 3" key="1">
    <citation type="journal article" date="2024" name="G3 (Bethesda)">
        <title>Genome assembly of Hibiscus sabdariffa L. provides insights into metabolisms of medicinal natural products.</title>
        <authorList>
            <person name="Kim T."/>
        </authorList>
    </citation>
    <scope>NUCLEOTIDE SEQUENCE [LARGE SCALE GENOMIC DNA]</scope>
    <source>
        <strain evidence="2">TK-2024</strain>
        <tissue evidence="2">Old leaves</tissue>
    </source>
</reference>
<accession>A0ABR2TXC9</accession>
<feature type="transmembrane region" description="Helical" evidence="1">
    <location>
        <begin position="42"/>
        <end position="64"/>
    </location>
</feature>
<evidence type="ECO:0000256" key="1">
    <source>
        <dbReference type="SAM" id="Phobius"/>
    </source>
</evidence>
<keyword evidence="1" id="KW-0472">Membrane</keyword>
<keyword evidence="1" id="KW-0812">Transmembrane</keyword>
<sequence>MVVRSFTAKNGICGGTLGSCNPTPSLSLQPDAKDKGTRLGKVVSIIVAVIGVVSLALIVVILYFRRRPVEIVAPLKEKPITTRVIDIYFLPKEWFTFQDLLEVGDNFDESFIIGGELVGWYMKLSYQVAMSLLLRNLYPKGRAITI</sequence>
<proteinExistence type="predicted"/>
<evidence type="ECO:0000313" key="3">
    <source>
        <dbReference type="Proteomes" id="UP001396334"/>
    </source>
</evidence>
<dbReference type="Proteomes" id="UP001396334">
    <property type="component" value="Unassembled WGS sequence"/>
</dbReference>
<protein>
    <submittedName>
        <fullName evidence="2">Uncharacterized protein</fullName>
    </submittedName>
</protein>
<dbReference type="EMBL" id="JBBPBN010000004">
    <property type="protein sequence ID" value="KAK9042133.1"/>
    <property type="molecule type" value="Genomic_DNA"/>
</dbReference>